<sequence length="92" mass="10923">MQMSDPYETRRPWPNWAAIQKETLGNLGFTDQWEAKMTRKQELERIIFLNQQLIVMLEAEGKPADIARETIRQARREMWALESQSALKCVNW</sequence>
<evidence type="ECO:0000313" key="1">
    <source>
        <dbReference type="EMBL" id="QJA53910.1"/>
    </source>
</evidence>
<dbReference type="AlphaFoldDB" id="A0A6H2A383"/>
<name>A0A6H2A383_9ZZZZ</name>
<proteinExistence type="predicted"/>
<protein>
    <submittedName>
        <fullName evidence="1">Uncharacterized protein</fullName>
    </submittedName>
</protein>
<dbReference type="EMBL" id="MT144461">
    <property type="protein sequence ID" value="QJA53910.1"/>
    <property type="molecule type" value="Genomic_DNA"/>
</dbReference>
<reference evidence="1" key="1">
    <citation type="submission" date="2020-03" db="EMBL/GenBank/DDBJ databases">
        <title>The deep terrestrial virosphere.</title>
        <authorList>
            <person name="Holmfeldt K."/>
            <person name="Nilsson E."/>
            <person name="Simone D."/>
            <person name="Lopez-Fernandez M."/>
            <person name="Wu X."/>
            <person name="de Brujin I."/>
            <person name="Lundin D."/>
            <person name="Andersson A."/>
            <person name="Bertilsson S."/>
            <person name="Dopson M."/>
        </authorList>
    </citation>
    <scope>NUCLEOTIDE SEQUENCE</scope>
    <source>
        <strain evidence="1">TM448A04160</strain>
    </source>
</reference>
<gene>
    <name evidence="1" type="ORF">TM448A04160_0010</name>
</gene>
<accession>A0A6H2A383</accession>
<organism evidence="1">
    <name type="scientific">viral metagenome</name>
    <dbReference type="NCBI Taxonomy" id="1070528"/>
    <lineage>
        <taxon>unclassified sequences</taxon>
        <taxon>metagenomes</taxon>
        <taxon>organismal metagenomes</taxon>
    </lineage>
</organism>